<proteinExistence type="inferred from homology"/>
<keyword evidence="4" id="KW-0378">Hydrolase</keyword>
<evidence type="ECO:0000256" key="2">
    <source>
        <dbReference type="ARBA" id="ARBA00022722"/>
    </source>
</evidence>
<evidence type="ECO:0000259" key="6">
    <source>
        <dbReference type="Pfam" id="PF03755"/>
    </source>
</evidence>
<organism evidence="8 9">
    <name type="scientific">Aerophobetes bacterium</name>
    <dbReference type="NCBI Taxonomy" id="2030807"/>
    <lineage>
        <taxon>Bacteria</taxon>
        <taxon>Candidatus Aerophobota</taxon>
    </lineage>
</organism>
<dbReference type="InterPro" id="IPR013527">
    <property type="entry name" value="YicC-like_N"/>
</dbReference>
<reference evidence="8 9" key="1">
    <citation type="submission" date="2019-03" db="EMBL/GenBank/DDBJ databases">
        <title>Metabolic potential of uncultured bacteria and archaea associated with petroleum seepage in deep-sea sediments.</title>
        <authorList>
            <person name="Dong X."/>
            <person name="Hubert C."/>
        </authorList>
    </citation>
    <scope>NUCLEOTIDE SEQUENCE [LARGE SCALE GENOMIC DNA]</scope>
    <source>
        <strain evidence="8">E44_bin7</strain>
    </source>
</reference>
<dbReference type="Pfam" id="PF03755">
    <property type="entry name" value="YicC-like_N"/>
    <property type="match status" value="1"/>
</dbReference>
<evidence type="ECO:0000259" key="7">
    <source>
        <dbReference type="Pfam" id="PF08340"/>
    </source>
</evidence>
<accession>A0A523S160</accession>
<dbReference type="NCBIfam" id="TIGR00255">
    <property type="entry name" value="YicC/YloC family endoribonuclease"/>
    <property type="match status" value="1"/>
</dbReference>
<comment type="cofactor">
    <cofactor evidence="1">
        <name>a divalent metal cation</name>
        <dbReference type="ChEBI" id="CHEBI:60240"/>
    </cofactor>
</comment>
<sequence length="290" mass="34239">MRSMTGYGEGKVESEKVDIYSQIKTLNHRFLEIEINCSEPIPFLWEKRIKEYIKERIKRGKVILNIEIKRKEPSLPKAIINQELASRYHQILSQVSNNLGLKSKINLSHILSLPNVILLDKEEKNQENIKTFIEKSLIKTLKEVLQTKEKEGGEHLYSIRKYLKRIKKRLFKIEKEIPLVEKNYKKKIEKNLEEFLDQTEKKKIAHELSSLVWRGDTSEERLRLQSHLDQFQNTLKQTEPIGVKLKFILQELQREINTLGAKANAFVISCLVIQIKEDLERIREEIQNIE</sequence>
<evidence type="ECO:0000256" key="4">
    <source>
        <dbReference type="ARBA" id="ARBA00022801"/>
    </source>
</evidence>
<dbReference type="GO" id="GO:0004521">
    <property type="term" value="F:RNA endonuclease activity"/>
    <property type="evidence" value="ECO:0007669"/>
    <property type="project" value="InterPro"/>
</dbReference>
<keyword evidence="2" id="KW-0540">Nuclease</keyword>
<dbReference type="AlphaFoldDB" id="A0A523S160"/>
<dbReference type="PANTHER" id="PTHR30636:SF3">
    <property type="entry name" value="UPF0701 PROTEIN YICC"/>
    <property type="match status" value="1"/>
</dbReference>
<feature type="domain" description="Endoribonuclease YicC-like N-terminal" evidence="6">
    <location>
        <begin position="1"/>
        <end position="153"/>
    </location>
</feature>
<comment type="similarity">
    <text evidence="5">Belongs to the YicC/YloC family.</text>
</comment>
<keyword evidence="3" id="KW-0255">Endonuclease</keyword>
<evidence type="ECO:0000313" key="9">
    <source>
        <dbReference type="Proteomes" id="UP000316360"/>
    </source>
</evidence>
<evidence type="ECO:0000256" key="1">
    <source>
        <dbReference type="ARBA" id="ARBA00001968"/>
    </source>
</evidence>
<dbReference type="GO" id="GO:0016787">
    <property type="term" value="F:hydrolase activity"/>
    <property type="evidence" value="ECO:0007669"/>
    <property type="project" value="UniProtKB-KW"/>
</dbReference>
<comment type="caution">
    <text evidence="8">The sequence shown here is derived from an EMBL/GenBank/DDBJ whole genome shotgun (WGS) entry which is preliminary data.</text>
</comment>
<feature type="domain" description="Endoribonuclease YicC-like C-terminal" evidence="7">
    <location>
        <begin position="173"/>
        <end position="290"/>
    </location>
</feature>
<dbReference type="PANTHER" id="PTHR30636">
    <property type="entry name" value="UPF0701 PROTEIN YICC"/>
    <property type="match status" value="1"/>
</dbReference>
<name>A0A523S160_UNCAE</name>
<evidence type="ECO:0000256" key="5">
    <source>
        <dbReference type="ARBA" id="ARBA00035648"/>
    </source>
</evidence>
<dbReference type="InterPro" id="IPR013551">
    <property type="entry name" value="YicC-like_C"/>
</dbReference>
<protein>
    <submittedName>
        <fullName evidence="8">YicC family protein</fullName>
    </submittedName>
</protein>
<dbReference type="InterPro" id="IPR005229">
    <property type="entry name" value="YicC/YloC-like"/>
</dbReference>
<evidence type="ECO:0000256" key="3">
    <source>
        <dbReference type="ARBA" id="ARBA00022759"/>
    </source>
</evidence>
<gene>
    <name evidence="8" type="ORF">E3J84_02505</name>
</gene>
<dbReference type="Pfam" id="PF08340">
    <property type="entry name" value="YicC-like_C"/>
    <property type="match status" value="1"/>
</dbReference>
<dbReference type="EMBL" id="SOKJ01000131">
    <property type="protein sequence ID" value="TET11744.1"/>
    <property type="molecule type" value="Genomic_DNA"/>
</dbReference>
<evidence type="ECO:0000313" key="8">
    <source>
        <dbReference type="EMBL" id="TET11744.1"/>
    </source>
</evidence>
<dbReference type="Proteomes" id="UP000316360">
    <property type="component" value="Unassembled WGS sequence"/>
</dbReference>